<reference evidence="4" key="1">
    <citation type="submission" date="2021-01" db="EMBL/GenBank/DDBJ databases">
        <title>Whole genome shotgun sequence of Rugosimonospora africana NBRC 104875.</title>
        <authorList>
            <person name="Komaki H."/>
            <person name="Tamura T."/>
        </authorList>
    </citation>
    <scope>NUCLEOTIDE SEQUENCE</scope>
    <source>
        <strain evidence="4">NBRC 104875</strain>
    </source>
</reference>
<dbReference type="EMBL" id="BONZ01000027">
    <property type="protein sequence ID" value="GIH14592.1"/>
    <property type="molecule type" value="Genomic_DNA"/>
</dbReference>
<dbReference type="Proteomes" id="UP000642748">
    <property type="component" value="Unassembled WGS sequence"/>
</dbReference>
<gene>
    <name evidence="4" type="primary">xclC</name>
    <name evidence="4" type="ORF">Raf01_27640</name>
</gene>
<protein>
    <submittedName>
        <fullName evidence="4">Acyl-CoA synthetase</fullName>
    </submittedName>
</protein>
<evidence type="ECO:0000259" key="2">
    <source>
        <dbReference type="Pfam" id="PF00501"/>
    </source>
</evidence>
<dbReference type="InterPro" id="IPR045851">
    <property type="entry name" value="AMP-bd_C_sf"/>
</dbReference>
<dbReference type="GO" id="GO:0006631">
    <property type="term" value="P:fatty acid metabolic process"/>
    <property type="evidence" value="ECO:0007669"/>
    <property type="project" value="TreeGrafter"/>
</dbReference>
<proteinExistence type="inferred from homology"/>
<dbReference type="Pfam" id="PF00501">
    <property type="entry name" value="AMP-binding"/>
    <property type="match status" value="1"/>
</dbReference>
<dbReference type="InterPro" id="IPR020845">
    <property type="entry name" value="AMP-binding_CS"/>
</dbReference>
<name>A0A8J3VQ35_9ACTN</name>
<accession>A0A8J3VQ35</accession>
<dbReference type="InterPro" id="IPR042099">
    <property type="entry name" value="ANL_N_sf"/>
</dbReference>
<dbReference type="AlphaFoldDB" id="A0A8J3VQ35"/>
<dbReference type="Gene3D" id="3.30.300.30">
    <property type="match status" value="1"/>
</dbReference>
<feature type="domain" description="AMP-dependent synthetase/ligase" evidence="2">
    <location>
        <begin position="21"/>
        <end position="333"/>
    </location>
</feature>
<feature type="domain" description="AMP-binding enzyme C-terminal" evidence="3">
    <location>
        <begin position="385"/>
        <end position="457"/>
    </location>
</feature>
<sequence>MDLLPALSGRYPDRHDAIRVGPDETSWESLLGAATAVADRIAGAPAVAVQAQPALETVIAVVAGLLAGVPVVPVPPDAGPMERDHLLSDSGAPMLLAAGTLPGPVPVPVVPVDATARSATRYPEPAGTGTALILYTSGTTGAPKGVLLTRDAIAADLDALAQLWDWTAGDTLAHGLPLYHVHGLVLGVLGALRTGSRLVHTGRPTAAAYAQAGGSLYFGVPTVWSRVCQEPPAARQLAGARLLVSGSAALPAPVFERLTELTGHRPVERYGMTETLITVSARAGGPTWPGVVGKPVPGIETRLAGERGEPVPADGESIGELQVRGATLFAGYLNLPEATANAYTEDGWFRTGDVATIDADGVHRIVGRSSTDLIKSGGYRIGAGEVENALLAHPEVREAAVIGAPHDDLGQEIVAYVVAGTVSAGELIDFVANQLAVHKRPRTVHLVESLPRNAMGKVQKRRLTGAP</sequence>
<dbReference type="PANTHER" id="PTHR43201:SF8">
    <property type="entry name" value="ACYL-COA SYNTHETASE FAMILY MEMBER 3"/>
    <property type="match status" value="1"/>
</dbReference>
<dbReference type="NCBIfam" id="NF005858">
    <property type="entry name" value="PRK07787.1"/>
    <property type="match status" value="1"/>
</dbReference>
<evidence type="ECO:0000313" key="5">
    <source>
        <dbReference type="Proteomes" id="UP000642748"/>
    </source>
</evidence>
<dbReference type="InterPro" id="IPR000873">
    <property type="entry name" value="AMP-dep_synth/lig_dom"/>
</dbReference>
<organism evidence="4 5">
    <name type="scientific">Rugosimonospora africana</name>
    <dbReference type="NCBI Taxonomy" id="556532"/>
    <lineage>
        <taxon>Bacteria</taxon>
        <taxon>Bacillati</taxon>
        <taxon>Actinomycetota</taxon>
        <taxon>Actinomycetes</taxon>
        <taxon>Micromonosporales</taxon>
        <taxon>Micromonosporaceae</taxon>
        <taxon>Rugosimonospora</taxon>
    </lineage>
</organism>
<dbReference type="RefSeq" id="WP_203918255.1">
    <property type="nucleotide sequence ID" value="NZ_BONZ01000027.1"/>
</dbReference>
<dbReference type="Pfam" id="PF13193">
    <property type="entry name" value="AMP-binding_C"/>
    <property type="match status" value="1"/>
</dbReference>
<dbReference type="GO" id="GO:0031956">
    <property type="term" value="F:medium-chain fatty acid-CoA ligase activity"/>
    <property type="evidence" value="ECO:0007669"/>
    <property type="project" value="TreeGrafter"/>
</dbReference>
<evidence type="ECO:0000259" key="3">
    <source>
        <dbReference type="Pfam" id="PF13193"/>
    </source>
</evidence>
<comment type="similarity">
    <text evidence="1">Belongs to the ATP-dependent AMP-binding enzyme family.</text>
</comment>
<keyword evidence="5" id="KW-1185">Reference proteome</keyword>
<dbReference type="Gene3D" id="3.40.50.12780">
    <property type="entry name" value="N-terminal domain of ligase-like"/>
    <property type="match status" value="1"/>
</dbReference>
<comment type="caution">
    <text evidence="4">The sequence shown here is derived from an EMBL/GenBank/DDBJ whole genome shotgun (WGS) entry which is preliminary data.</text>
</comment>
<evidence type="ECO:0000313" key="4">
    <source>
        <dbReference type="EMBL" id="GIH14592.1"/>
    </source>
</evidence>
<dbReference type="PROSITE" id="PS00455">
    <property type="entry name" value="AMP_BINDING"/>
    <property type="match status" value="1"/>
</dbReference>
<dbReference type="PANTHER" id="PTHR43201">
    <property type="entry name" value="ACYL-COA SYNTHETASE"/>
    <property type="match status" value="1"/>
</dbReference>
<dbReference type="InterPro" id="IPR025110">
    <property type="entry name" value="AMP-bd_C"/>
</dbReference>
<evidence type="ECO:0000256" key="1">
    <source>
        <dbReference type="ARBA" id="ARBA00006432"/>
    </source>
</evidence>
<dbReference type="SUPFAM" id="SSF56801">
    <property type="entry name" value="Acetyl-CoA synthetase-like"/>
    <property type="match status" value="1"/>
</dbReference>